<keyword evidence="1" id="KW-0472">Membrane</keyword>
<feature type="transmembrane region" description="Helical" evidence="1">
    <location>
        <begin position="160"/>
        <end position="185"/>
    </location>
</feature>
<dbReference type="RefSeq" id="WP_138195450.1">
    <property type="nucleotide sequence ID" value="NZ_VCIW01000011.1"/>
</dbReference>
<dbReference type="InterPro" id="IPR038750">
    <property type="entry name" value="YczE/YyaS-like"/>
</dbReference>
<dbReference type="PANTHER" id="PTHR40078">
    <property type="entry name" value="INTEGRAL MEMBRANE PROTEIN-RELATED"/>
    <property type="match status" value="1"/>
</dbReference>
<feature type="transmembrane region" description="Helical" evidence="1">
    <location>
        <begin position="45"/>
        <end position="67"/>
    </location>
</feature>
<feature type="transmembrane region" description="Helical" evidence="1">
    <location>
        <begin position="7"/>
        <end position="25"/>
    </location>
</feature>
<dbReference type="PANTHER" id="PTHR40078:SF1">
    <property type="entry name" value="INTEGRAL MEMBRANE PROTEIN"/>
    <property type="match status" value="1"/>
</dbReference>
<dbReference type="Pfam" id="PF19700">
    <property type="entry name" value="DUF6198"/>
    <property type="match status" value="1"/>
</dbReference>
<keyword evidence="1" id="KW-1133">Transmembrane helix</keyword>
<name>A0A5R9GCI9_9BACL</name>
<evidence type="ECO:0000256" key="1">
    <source>
        <dbReference type="SAM" id="Phobius"/>
    </source>
</evidence>
<gene>
    <name evidence="2" type="ORF">FE782_17065</name>
</gene>
<reference evidence="2 3" key="1">
    <citation type="submission" date="2019-05" db="EMBL/GenBank/DDBJ databases">
        <authorList>
            <person name="Narsing Rao M.P."/>
            <person name="Li W.J."/>
        </authorList>
    </citation>
    <scope>NUCLEOTIDE SEQUENCE [LARGE SCALE GENOMIC DNA]</scope>
    <source>
        <strain evidence="2 3">SYSU_K30003</strain>
    </source>
</reference>
<organism evidence="2 3">
    <name type="scientific">Paenibacillus antri</name>
    <dbReference type="NCBI Taxonomy" id="2582848"/>
    <lineage>
        <taxon>Bacteria</taxon>
        <taxon>Bacillati</taxon>
        <taxon>Bacillota</taxon>
        <taxon>Bacilli</taxon>
        <taxon>Bacillales</taxon>
        <taxon>Paenibacillaceae</taxon>
        <taxon>Paenibacillus</taxon>
    </lineage>
</organism>
<feature type="transmembrane region" description="Helical" evidence="1">
    <location>
        <begin position="106"/>
        <end position="124"/>
    </location>
</feature>
<evidence type="ECO:0000313" key="2">
    <source>
        <dbReference type="EMBL" id="TLS51098.1"/>
    </source>
</evidence>
<dbReference type="Proteomes" id="UP000309676">
    <property type="component" value="Unassembled WGS sequence"/>
</dbReference>
<dbReference type="OrthoDB" id="1902994at2"/>
<comment type="caution">
    <text evidence="2">The sequence shown here is derived from an EMBL/GenBank/DDBJ whole genome shotgun (WGS) entry which is preliminary data.</text>
</comment>
<protein>
    <submittedName>
        <fullName evidence="2">Membrane protein</fullName>
    </submittedName>
</protein>
<dbReference type="EMBL" id="VCIW01000011">
    <property type="protein sequence ID" value="TLS51098.1"/>
    <property type="molecule type" value="Genomic_DNA"/>
</dbReference>
<accession>A0A5R9GCI9</accession>
<keyword evidence="1" id="KW-0812">Transmembrane</keyword>
<sequence length="208" mass="21839">MKWIVRTLFFLFGIFCMAFGIALIIKAGLGASAWDTLFVALSQTTGLTVGTCVFIVQGVLLFLNAALVRRPPEWLSLGTVFVNSVAIDVSLLVFLEHFAPSGLVSYVSLGIGIACMAAGVAVYVPSGFPKSQIDGLMLALHARFRLGLGASRIAGEVAALGIALLLGGLIGIGTLVATMLVGPLIQAFMPFGKKALARFEAIREANHS</sequence>
<evidence type="ECO:0000313" key="3">
    <source>
        <dbReference type="Proteomes" id="UP000309676"/>
    </source>
</evidence>
<feature type="transmembrane region" description="Helical" evidence="1">
    <location>
        <begin position="74"/>
        <end position="94"/>
    </location>
</feature>
<keyword evidence="3" id="KW-1185">Reference proteome</keyword>
<proteinExistence type="predicted"/>
<dbReference type="AlphaFoldDB" id="A0A5R9GCI9"/>